<sequence length="159" mass="17204">MKTGGMEERHEEKLKGKLDVEGQHVSRSHCSECAHTRTQILGSSGSNGNPSSWKTSGIMSLSLNIADMGSRQVQRKKCTLTKCNGYAETCQKLLKMSGSVCKDSEMGSCSDIAGCTSAHIKTSGTRREFVDTTQTTQGQKQNEGEEGVKKAVRIASKSR</sequence>
<protein>
    <submittedName>
        <fullName evidence="2">Uncharacterized protein</fullName>
    </submittedName>
</protein>
<dbReference type="Proteomes" id="UP000296049">
    <property type="component" value="Unassembled WGS sequence"/>
</dbReference>
<dbReference type="EMBL" id="KB745141">
    <property type="protein sequence ID" value="EOA94015.1"/>
    <property type="molecule type" value="Genomic_DNA"/>
</dbReference>
<name>R0J9W2_ANAPL</name>
<dbReference type="AlphaFoldDB" id="R0J9W2"/>
<gene>
    <name evidence="2" type="ORF">Anapl_15191</name>
</gene>
<feature type="compositionally biased region" description="Basic residues" evidence="1">
    <location>
        <begin position="150"/>
        <end position="159"/>
    </location>
</feature>
<feature type="region of interest" description="Disordered" evidence="1">
    <location>
        <begin position="131"/>
        <end position="159"/>
    </location>
</feature>
<organism evidence="2 3">
    <name type="scientific">Anas platyrhynchos</name>
    <name type="common">Mallard</name>
    <name type="synonym">Anas boschas</name>
    <dbReference type="NCBI Taxonomy" id="8839"/>
    <lineage>
        <taxon>Eukaryota</taxon>
        <taxon>Metazoa</taxon>
        <taxon>Chordata</taxon>
        <taxon>Craniata</taxon>
        <taxon>Vertebrata</taxon>
        <taxon>Euteleostomi</taxon>
        <taxon>Archelosauria</taxon>
        <taxon>Archosauria</taxon>
        <taxon>Dinosauria</taxon>
        <taxon>Saurischia</taxon>
        <taxon>Theropoda</taxon>
        <taxon>Coelurosauria</taxon>
        <taxon>Aves</taxon>
        <taxon>Neognathae</taxon>
        <taxon>Galloanserae</taxon>
        <taxon>Anseriformes</taxon>
        <taxon>Anatidae</taxon>
        <taxon>Anatinae</taxon>
        <taxon>Anas</taxon>
    </lineage>
</organism>
<proteinExistence type="predicted"/>
<evidence type="ECO:0000313" key="2">
    <source>
        <dbReference type="EMBL" id="EOA94015.1"/>
    </source>
</evidence>
<evidence type="ECO:0000256" key="1">
    <source>
        <dbReference type="SAM" id="MobiDB-lite"/>
    </source>
</evidence>
<keyword evidence="3" id="KW-1185">Reference proteome</keyword>
<reference evidence="3" key="1">
    <citation type="journal article" date="2013" name="Nat. Genet.">
        <title>The duck genome and transcriptome provide insight into an avian influenza virus reservoir species.</title>
        <authorList>
            <person name="Huang Y."/>
            <person name="Li Y."/>
            <person name="Burt D.W."/>
            <person name="Chen H."/>
            <person name="Zhang Y."/>
            <person name="Qian W."/>
            <person name="Kim H."/>
            <person name="Gan S."/>
            <person name="Zhao Y."/>
            <person name="Li J."/>
            <person name="Yi K."/>
            <person name="Feng H."/>
            <person name="Zhu P."/>
            <person name="Li B."/>
            <person name="Liu Q."/>
            <person name="Fairley S."/>
            <person name="Magor K.E."/>
            <person name="Du Z."/>
            <person name="Hu X."/>
            <person name="Goodman L."/>
            <person name="Tafer H."/>
            <person name="Vignal A."/>
            <person name="Lee T."/>
            <person name="Kim K.W."/>
            <person name="Sheng Z."/>
            <person name="An Y."/>
            <person name="Searle S."/>
            <person name="Herrero J."/>
            <person name="Groenen M.A."/>
            <person name="Crooijmans R.P."/>
            <person name="Faraut T."/>
            <person name="Cai Q."/>
            <person name="Webster R.G."/>
            <person name="Aldridge J.R."/>
            <person name="Warren W.C."/>
            <person name="Bartschat S."/>
            <person name="Kehr S."/>
            <person name="Marz M."/>
            <person name="Stadler P.F."/>
            <person name="Smith J."/>
            <person name="Kraus R.H."/>
            <person name="Zhao Y."/>
            <person name="Ren L."/>
            <person name="Fei J."/>
            <person name="Morisson M."/>
            <person name="Kaiser P."/>
            <person name="Griffin D.K."/>
            <person name="Rao M."/>
            <person name="Pitel F."/>
            <person name="Wang J."/>
            <person name="Li N."/>
        </authorList>
    </citation>
    <scope>NUCLEOTIDE SEQUENCE [LARGE SCALE GENOMIC DNA]</scope>
</reference>
<evidence type="ECO:0000313" key="3">
    <source>
        <dbReference type="Proteomes" id="UP000296049"/>
    </source>
</evidence>
<feature type="compositionally biased region" description="Polar residues" evidence="1">
    <location>
        <begin position="131"/>
        <end position="141"/>
    </location>
</feature>
<accession>R0J9W2</accession>